<evidence type="ECO:0000313" key="1">
    <source>
        <dbReference type="EMBL" id="KAG6962014.1"/>
    </source>
</evidence>
<proteinExistence type="predicted"/>
<reference evidence="1" key="1">
    <citation type="submission" date="2021-01" db="EMBL/GenBank/DDBJ databases">
        <title>Phytophthora aleatoria, a newly-described species from Pinus radiata is distinct from Phytophthora cactorum isolates based on comparative genomics.</title>
        <authorList>
            <person name="Mcdougal R."/>
            <person name="Panda P."/>
            <person name="Williams N."/>
            <person name="Studholme D.J."/>
        </authorList>
    </citation>
    <scope>NUCLEOTIDE SEQUENCE</scope>
    <source>
        <strain evidence="1">NZFS 3830</strain>
    </source>
</reference>
<organism evidence="1 2">
    <name type="scientific">Phytophthora cactorum</name>
    <dbReference type="NCBI Taxonomy" id="29920"/>
    <lineage>
        <taxon>Eukaryota</taxon>
        <taxon>Sar</taxon>
        <taxon>Stramenopiles</taxon>
        <taxon>Oomycota</taxon>
        <taxon>Peronosporomycetes</taxon>
        <taxon>Peronosporales</taxon>
        <taxon>Peronosporaceae</taxon>
        <taxon>Phytophthora</taxon>
    </lineage>
</organism>
<dbReference type="Proteomes" id="UP000688947">
    <property type="component" value="Unassembled WGS sequence"/>
</dbReference>
<dbReference type="OrthoDB" id="10261072at2759"/>
<name>A0A8T1UIH2_9STRA</name>
<gene>
    <name evidence="1" type="ORF">JG687_00007372</name>
</gene>
<dbReference type="AlphaFoldDB" id="A0A8T1UIH2"/>
<comment type="caution">
    <text evidence="1">The sequence shown here is derived from an EMBL/GenBank/DDBJ whole genome shotgun (WGS) entry which is preliminary data.</text>
</comment>
<dbReference type="VEuPathDB" id="FungiDB:PC110_g10774"/>
<dbReference type="EMBL" id="JAENGZ010000323">
    <property type="protein sequence ID" value="KAG6962014.1"/>
    <property type="molecule type" value="Genomic_DNA"/>
</dbReference>
<evidence type="ECO:0000313" key="2">
    <source>
        <dbReference type="Proteomes" id="UP000688947"/>
    </source>
</evidence>
<accession>A0A8T1UIH2</accession>
<protein>
    <submittedName>
        <fullName evidence="1">Uncharacterized protein</fullName>
    </submittedName>
</protein>
<sequence length="112" mass="12682">MTTKRSRPAPVLRVKKMTSEAILPTRGSILAAGLDLSAAYDAEDEFDATFKAIELLSEKKVIDDKTRTQLKKKLFTATERQFKLLNKALDNYIDDENSTNVLEWINAFLESN</sequence>